<dbReference type="Proteomes" id="UP000551616">
    <property type="component" value="Unassembled WGS sequence"/>
</dbReference>
<reference evidence="1 2" key="1">
    <citation type="submission" date="2020-05" db="EMBL/GenBank/DDBJ databases">
        <title>Bremerella alba sp. nov., a novel planctomycete isolated from the surface of the macroalga Fucus spiralis.</title>
        <authorList>
            <person name="Godinho O."/>
            <person name="Botelho R."/>
            <person name="Albuquerque L."/>
            <person name="Wiegand S."/>
            <person name="Da Costa M.S."/>
            <person name="Lobo-Da-Cunha A."/>
            <person name="Jogler C."/>
            <person name="Lage O.M."/>
        </authorList>
    </citation>
    <scope>NUCLEOTIDE SEQUENCE [LARGE SCALE GENOMIC DNA]</scope>
    <source>
        <strain evidence="1 2">FF15</strain>
    </source>
</reference>
<proteinExistence type="predicted"/>
<evidence type="ECO:0000313" key="1">
    <source>
        <dbReference type="EMBL" id="MBA2113184.1"/>
    </source>
</evidence>
<protein>
    <submittedName>
        <fullName evidence="1">Uncharacterized protein</fullName>
    </submittedName>
</protein>
<dbReference type="AlphaFoldDB" id="A0A7V8V206"/>
<name>A0A7V8V206_9BACT</name>
<sequence length="43" mass="4498">MVGTAMDQALALTFGLVVGRSQLQGCMRYGSGLTARTVVMLPP</sequence>
<organism evidence="1 2">
    <name type="scientific">Bremerella alba</name>
    <dbReference type="NCBI Taxonomy" id="980252"/>
    <lineage>
        <taxon>Bacteria</taxon>
        <taxon>Pseudomonadati</taxon>
        <taxon>Planctomycetota</taxon>
        <taxon>Planctomycetia</taxon>
        <taxon>Pirellulales</taxon>
        <taxon>Pirellulaceae</taxon>
        <taxon>Bremerella</taxon>
    </lineage>
</organism>
<evidence type="ECO:0000313" key="2">
    <source>
        <dbReference type="Proteomes" id="UP000551616"/>
    </source>
</evidence>
<comment type="caution">
    <text evidence="1">The sequence shown here is derived from an EMBL/GenBank/DDBJ whole genome shotgun (WGS) entry which is preliminary data.</text>
</comment>
<accession>A0A7V8V206</accession>
<keyword evidence="2" id="KW-1185">Reference proteome</keyword>
<dbReference type="EMBL" id="JABRWO010000001">
    <property type="protein sequence ID" value="MBA2113184.1"/>
    <property type="molecule type" value="Genomic_DNA"/>
</dbReference>
<gene>
    <name evidence="1" type="ORF">HOV93_03320</name>
</gene>